<dbReference type="PANTHER" id="PTHR14359">
    <property type="entry name" value="HOMO-OLIGOMERIC FLAVIN CONTAINING CYS DECARBOXYLASE FAMILY"/>
    <property type="match status" value="1"/>
</dbReference>
<dbReference type="EC" id="4.1.1.36" evidence="3"/>
<dbReference type="EMBL" id="FMWO01000044">
    <property type="protein sequence ID" value="SCZ85229.1"/>
    <property type="molecule type" value="Genomic_DNA"/>
</dbReference>
<feature type="binding site" evidence="3">
    <location>
        <position position="330"/>
    </location>
    <ligand>
        <name>CTP</name>
        <dbReference type="ChEBI" id="CHEBI:37563"/>
    </ligand>
</feature>
<feature type="domain" description="DNA/pantothenate metabolism flavoprotein C-terminal" evidence="6">
    <location>
        <begin position="193"/>
        <end position="398"/>
    </location>
</feature>
<dbReference type="InterPro" id="IPR007085">
    <property type="entry name" value="DNA/pantothenate-metab_flavo_C"/>
</dbReference>
<comment type="similarity">
    <text evidence="3 4">In the C-terminal section; belongs to the PPC synthetase family.</text>
</comment>
<keyword evidence="3" id="KW-0511">Multifunctional enzyme</keyword>
<dbReference type="EC" id="6.3.2.5" evidence="3"/>
<keyword evidence="8" id="KW-1185">Reference proteome</keyword>
<dbReference type="Pfam" id="PF04127">
    <property type="entry name" value="DFP"/>
    <property type="match status" value="1"/>
</dbReference>
<dbReference type="STRING" id="51642.NSMM_370008"/>
<comment type="function">
    <text evidence="3">Catalyzes two sequential steps in the biosynthesis of coenzyme A. In the first step cysteine is conjugated to 4'-phosphopantothenate to form 4-phosphopantothenoylcysteine. In the second step the latter compound is decarboxylated to form 4'-phosphopantotheine.</text>
</comment>
<feature type="binding site" evidence="3">
    <location>
        <position position="286"/>
    </location>
    <ligand>
        <name>CTP</name>
        <dbReference type="ChEBI" id="CHEBI:37563"/>
    </ligand>
</feature>
<comment type="pathway">
    <text evidence="3 4">Cofactor biosynthesis; coenzyme A biosynthesis; CoA from (R)-pantothenate: step 2/5.</text>
</comment>
<comment type="cofactor">
    <cofactor evidence="3">
        <name>Mg(2+)</name>
        <dbReference type="ChEBI" id="CHEBI:18420"/>
    </cofactor>
</comment>
<evidence type="ECO:0000256" key="2">
    <source>
        <dbReference type="ARBA" id="ARBA00023239"/>
    </source>
</evidence>
<feature type="domain" description="Flavoprotein" evidence="5">
    <location>
        <begin position="11"/>
        <end position="183"/>
    </location>
</feature>
<dbReference type="HAMAP" id="MF_02225">
    <property type="entry name" value="CoaBC"/>
    <property type="match status" value="1"/>
</dbReference>
<dbReference type="Pfam" id="PF02441">
    <property type="entry name" value="Flavoprotein"/>
    <property type="match status" value="1"/>
</dbReference>
<dbReference type="GO" id="GO:0004632">
    <property type="term" value="F:phosphopantothenate--cysteine ligase activity"/>
    <property type="evidence" value="ECO:0007669"/>
    <property type="project" value="UniProtKB-UniRule"/>
</dbReference>
<dbReference type="InterPro" id="IPR003382">
    <property type="entry name" value="Flavoprotein"/>
</dbReference>
<comment type="cofactor">
    <cofactor evidence="3">
        <name>FMN</name>
        <dbReference type="ChEBI" id="CHEBI:58210"/>
    </cofactor>
    <text evidence="3">Binds 1 FMN per subunit.</text>
</comment>
<organism evidence="7 8">
    <name type="scientific">Nitrosomonas mobilis</name>
    <dbReference type="NCBI Taxonomy" id="51642"/>
    <lineage>
        <taxon>Bacteria</taxon>
        <taxon>Pseudomonadati</taxon>
        <taxon>Pseudomonadota</taxon>
        <taxon>Betaproteobacteria</taxon>
        <taxon>Nitrosomonadales</taxon>
        <taxon>Nitrosomonadaceae</taxon>
        <taxon>Nitrosomonas</taxon>
    </lineage>
</organism>
<dbReference type="PANTHER" id="PTHR14359:SF6">
    <property type="entry name" value="PHOSPHOPANTOTHENOYLCYSTEINE DECARBOXYLASE"/>
    <property type="match status" value="1"/>
</dbReference>
<comment type="similarity">
    <text evidence="3 4">In the N-terminal section; belongs to the HFCD (homo-oligomeric flavin containing Cys decarboxylase) superfamily.</text>
</comment>
<dbReference type="Gene3D" id="3.40.50.1950">
    <property type="entry name" value="Flavin prenyltransferase-like"/>
    <property type="match status" value="1"/>
</dbReference>
<comment type="function">
    <text evidence="4">Catalyzes two steps in the biosynthesis of coenzyme A. In the first step cysteine is conjugated to 4'-phosphopantothenate to form 4-phosphopantothenoylcysteine, in the latter compound is decarboxylated to form 4'-phosphopantotheine.</text>
</comment>
<protein>
    <recommendedName>
        <fullName evidence="3">Coenzyme A biosynthesis bifunctional protein CoaBC</fullName>
    </recommendedName>
    <alternativeName>
        <fullName evidence="3">DNA/pantothenate metabolism flavoprotein</fullName>
    </alternativeName>
    <alternativeName>
        <fullName evidence="3">Phosphopantothenoylcysteine synthetase/decarboxylase</fullName>
        <shortName evidence="3">PPCS-PPCDC</shortName>
    </alternativeName>
    <domain>
        <recommendedName>
            <fullName evidence="3">Phosphopantothenoylcysteine decarboxylase</fullName>
            <shortName evidence="3">PPC decarboxylase</shortName>
            <shortName evidence="3">PPC-DC</shortName>
            <ecNumber evidence="3">4.1.1.36</ecNumber>
        </recommendedName>
        <alternativeName>
            <fullName evidence="3">CoaC</fullName>
        </alternativeName>
    </domain>
    <domain>
        <recommendedName>
            <fullName evidence="3">Phosphopantothenate--cysteine ligase</fullName>
            <ecNumber evidence="3">6.3.2.5</ecNumber>
        </recommendedName>
        <alternativeName>
            <fullName evidence="3">CoaB</fullName>
        </alternativeName>
        <alternativeName>
            <fullName evidence="3">Phosphopantothenoylcysteine synthetase</fullName>
            <shortName evidence="3">PPC synthetase</shortName>
            <shortName evidence="3">PPC-S</shortName>
        </alternativeName>
    </domain>
</protein>
<dbReference type="AlphaFoldDB" id="A0A1G5SFQ8"/>
<dbReference type="InterPro" id="IPR036551">
    <property type="entry name" value="Flavin_trans-like"/>
</dbReference>
<dbReference type="GO" id="GO:0015941">
    <property type="term" value="P:pantothenate catabolic process"/>
    <property type="evidence" value="ECO:0007669"/>
    <property type="project" value="InterPro"/>
</dbReference>
<keyword evidence="3" id="KW-0479">Metal-binding</keyword>
<dbReference type="SUPFAM" id="SSF52507">
    <property type="entry name" value="Homo-oligomeric flavin-containing Cys decarboxylases, HFCD"/>
    <property type="match status" value="1"/>
</dbReference>
<dbReference type="RefSeq" id="WP_090285331.1">
    <property type="nucleotide sequence ID" value="NZ_FMWO01000044.1"/>
</dbReference>
<feature type="region of interest" description="Phosphopantothenoylcysteine decarboxylase" evidence="3">
    <location>
        <begin position="1"/>
        <end position="197"/>
    </location>
</feature>
<feature type="binding site" evidence="3">
    <location>
        <begin position="312"/>
        <end position="315"/>
    </location>
    <ligand>
        <name>CTP</name>
        <dbReference type="ChEBI" id="CHEBI:37563"/>
    </ligand>
</feature>
<dbReference type="SUPFAM" id="SSF102645">
    <property type="entry name" value="CoaB-like"/>
    <property type="match status" value="1"/>
</dbReference>
<keyword evidence="3 4" id="KW-0436">Ligase</keyword>
<gene>
    <name evidence="7" type="primary">dfp</name>
    <name evidence="3" type="synonym">coaBC</name>
    <name evidence="7" type="ORF">NSMM_370008</name>
</gene>
<comment type="catalytic activity">
    <reaction evidence="3 4">
        <text>(R)-4'-phosphopantothenate + L-cysteine + CTP = N-[(R)-4-phosphopantothenoyl]-L-cysteine + CMP + diphosphate + H(+)</text>
        <dbReference type="Rhea" id="RHEA:19397"/>
        <dbReference type="ChEBI" id="CHEBI:10986"/>
        <dbReference type="ChEBI" id="CHEBI:15378"/>
        <dbReference type="ChEBI" id="CHEBI:33019"/>
        <dbReference type="ChEBI" id="CHEBI:35235"/>
        <dbReference type="ChEBI" id="CHEBI:37563"/>
        <dbReference type="ChEBI" id="CHEBI:59458"/>
        <dbReference type="ChEBI" id="CHEBI:60377"/>
        <dbReference type="EC" id="6.3.2.5"/>
    </reaction>
</comment>
<keyword evidence="3 4" id="KW-0285">Flavoprotein</keyword>
<feature type="region of interest" description="Phosphopantothenate--cysteine ligase" evidence="3">
    <location>
        <begin position="198"/>
        <end position="404"/>
    </location>
</feature>
<comment type="pathway">
    <text evidence="3 4">Cofactor biosynthesis; coenzyme A biosynthesis; CoA from (R)-pantothenate: step 3/5.</text>
</comment>
<reference evidence="7 8" key="1">
    <citation type="submission" date="2016-10" db="EMBL/GenBank/DDBJ databases">
        <authorList>
            <person name="de Groot N.N."/>
        </authorList>
    </citation>
    <scope>NUCLEOTIDE SEQUENCE [LARGE SCALE GENOMIC DNA]</scope>
    <source>
        <strain evidence="7">1</strain>
    </source>
</reference>
<feature type="binding site" evidence="3">
    <location>
        <position position="296"/>
    </location>
    <ligand>
        <name>CTP</name>
        <dbReference type="ChEBI" id="CHEBI:37563"/>
    </ligand>
</feature>
<evidence type="ECO:0000259" key="6">
    <source>
        <dbReference type="Pfam" id="PF04127"/>
    </source>
</evidence>
<dbReference type="GO" id="GO:0046872">
    <property type="term" value="F:metal ion binding"/>
    <property type="evidence" value="ECO:0007669"/>
    <property type="project" value="UniProtKB-KW"/>
</dbReference>
<dbReference type="GO" id="GO:0015937">
    <property type="term" value="P:coenzyme A biosynthetic process"/>
    <property type="evidence" value="ECO:0007669"/>
    <property type="project" value="UniProtKB-UniRule"/>
</dbReference>
<evidence type="ECO:0000259" key="5">
    <source>
        <dbReference type="Pfam" id="PF02441"/>
    </source>
</evidence>
<dbReference type="GO" id="GO:0071513">
    <property type="term" value="C:phosphopantothenoylcysteine decarboxylase complex"/>
    <property type="evidence" value="ECO:0007669"/>
    <property type="project" value="TreeGrafter"/>
</dbReference>
<evidence type="ECO:0000256" key="4">
    <source>
        <dbReference type="RuleBase" id="RU364078"/>
    </source>
</evidence>
<feature type="binding site" evidence="3">
    <location>
        <position position="348"/>
    </location>
    <ligand>
        <name>CTP</name>
        <dbReference type="ChEBI" id="CHEBI:37563"/>
    </ligand>
</feature>
<keyword evidence="2 3" id="KW-0456">Lyase</keyword>
<dbReference type="Proteomes" id="UP000198729">
    <property type="component" value="Unassembled WGS sequence"/>
</dbReference>
<dbReference type="InterPro" id="IPR035929">
    <property type="entry name" value="CoaB-like_sf"/>
</dbReference>
<comment type="caution">
    <text evidence="3">Lacks conserved residue(s) required for the propagation of feature annotation.</text>
</comment>
<dbReference type="GO" id="GO:0010181">
    <property type="term" value="F:FMN binding"/>
    <property type="evidence" value="ECO:0007669"/>
    <property type="project" value="UniProtKB-UniRule"/>
</dbReference>
<feature type="binding site" evidence="3">
    <location>
        <position position="344"/>
    </location>
    <ligand>
        <name>CTP</name>
        <dbReference type="ChEBI" id="CHEBI:37563"/>
    </ligand>
</feature>
<accession>A0A1G5SFQ8</accession>
<feature type="active site" description="Proton donor" evidence="3">
    <location>
        <position position="163"/>
    </location>
</feature>
<proteinExistence type="inferred from homology"/>
<dbReference type="OrthoDB" id="9802554at2"/>
<dbReference type="NCBIfam" id="TIGR00521">
    <property type="entry name" value="coaBC_dfp"/>
    <property type="match status" value="1"/>
</dbReference>
<comment type="catalytic activity">
    <reaction evidence="3 4">
        <text>N-[(R)-4-phosphopantothenoyl]-L-cysteine + H(+) = (R)-4'-phosphopantetheine + CO2</text>
        <dbReference type="Rhea" id="RHEA:16793"/>
        <dbReference type="ChEBI" id="CHEBI:15378"/>
        <dbReference type="ChEBI" id="CHEBI:16526"/>
        <dbReference type="ChEBI" id="CHEBI:59458"/>
        <dbReference type="ChEBI" id="CHEBI:61723"/>
        <dbReference type="EC" id="4.1.1.36"/>
    </reaction>
</comment>
<sequence>MTETYTQFGRKRVLLGITGGIAAYKSAELVRLLVQEGADVQVVMTESARHFIGEATLQGLSGKKVFTDIWDTAIPNNMAHIELSRSVDAILVAPASADFIAKLAHGLADDLLSTLCLARNCPLWVAPAMNLQMWENPATVRNLQTLRQDGIAVFGPDSGAQACGETGAGRMLEPAALLEAIRAQFLPKYLDSLNGKRVLITAGPTFEAIDAVRGLTNRSSGKMGLAMAQAALDAGAQVTLICGPICLPCPPVDKQVNVSSAEEMFAAVKNEIANNDIFISVAAVADYRPAETYPHKLKKEAEVLTLTLVPNPDILRYVASLPHAPFCVGFAAETEQIEQYAESKRRDKKLPLIVANDARSAIGSDDNALILIDDDGIHPLSTAAKTVQAARVMAHIAELYARYP</sequence>
<evidence type="ECO:0000313" key="8">
    <source>
        <dbReference type="Proteomes" id="UP000198729"/>
    </source>
</evidence>
<evidence type="ECO:0000313" key="7">
    <source>
        <dbReference type="EMBL" id="SCZ85229.1"/>
    </source>
</evidence>
<name>A0A1G5SFQ8_9PROT</name>
<keyword evidence="1 3" id="KW-0210">Decarboxylase</keyword>
<keyword evidence="3 4" id="KW-0288">FMN</keyword>
<evidence type="ECO:0000256" key="1">
    <source>
        <dbReference type="ARBA" id="ARBA00022793"/>
    </source>
</evidence>
<dbReference type="GO" id="GO:0004633">
    <property type="term" value="F:phosphopantothenoylcysteine decarboxylase activity"/>
    <property type="evidence" value="ECO:0007669"/>
    <property type="project" value="UniProtKB-UniRule"/>
</dbReference>
<keyword evidence="3" id="KW-0460">Magnesium</keyword>
<evidence type="ECO:0000256" key="3">
    <source>
        <dbReference type="HAMAP-Rule" id="MF_02225"/>
    </source>
</evidence>
<dbReference type="UniPathway" id="UPA00241">
    <property type="reaction ID" value="UER00353"/>
</dbReference>
<dbReference type="InterPro" id="IPR005252">
    <property type="entry name" value="CoaBC"/>
</dbReference>
<dbReference type="Gene3D" id="3.40.50.10300">
    <property type="entry name" value="CoaB-like"/>
    <property type="match status" value="1"/>
</dbReference>